<dbReference type="PROSITE" id="PS50126">
    <property type="entry name" value="S1"/>
    <property type="match status" value="1"/>
</dbReference>
<dbReference type="InterPro" id="IPR024054">
    <property type="entry name" value="TIF2_asu_middle_sf"/>
</dbReference>
<keyword evidence="3" id="KW-0648">Protein biosynthesis</keyword>
<dbReference type="SUPFAM" id="SSF50249">
    <property type="entry name" value="Nucleic acid-binding proteins"/>
    <property type="match status" value="1"/>
</dbReference>
<dbReference type="InterPro" id="IPR003029">
    <property type="entry name" value="S1_domain"/>
</dbReference>
<gene>
    <name evidence="6" type="ORF">M9Y10_009587</name>
</gene>
<evidence type="ECO:0000259" key="5">
    <source>
        <dbReference type="PROSITE" id="PS50126"/>
    </source>
</evidence>
<dbReference type="Gene3D" id="3.30.70.1130">
    <property type="entry name" value="EIF_2_alpha"/>
    <property type="match status" value="1"/>
</dbReference>
<feature type="compositionally biased region" description="Basic and acidic residues" evidence="4">
    <location>
        <begin position="286"/>
        <end position="296"/>
    </location>
</feature>
<dbReference type="Gene3D" id="2.40.50.140">
    <property type="entry name" value="Nucleic acid-binding proteins"/>
    <property type="match status" value="1"/>
</dbReference>
<dbReference type="PANTHER" id="PTHR10602">
    <property type="entry name" value="EUKARYOTIC TRANSLATION INITIATION FACTOR 2 SUBUNIT 1"/>
    <property type="match status" value="1"/>
</dbReference>
<sequence>MTTHNEIYTVNWYPKKSPEIGDTVVVRKVSLDDMGVWVELLEFGCKKGFIPLAYATRSNKGEPKTIKIGKIVLATVSQVDRDKKNIDLTRHSLREEDIEKSEKRFRNYKNLMKLLLYISKEAKHIHFQDIVEKVNYPLHEKYENAYTALKQSYYQPEILDELDIPNTIRNALAEQIQRMFIKSEVRIYSLFEAEIFKTEGVELLRDALVAGYEVEKEINIENQKHKTKISISIIGPPIYSISMDIYNAQKGLEYVNKALSLIEEKIKKAQGRFEIREKPKVFKKSDLPKYQGKTDESAGDSDELTEEYN</sequence>
<evidence type="ECO:0000256" key="4">
    <source>
        <dbReference type="SAM" id="MobiDB-lite"/>
    </source>
</evidence>
<dbReference type="InterPro" id="IPR024055">
    <property type="entry name" value="TIF2_asu_C"/>
</dbReference>
<organism evidence="6 7">
    <name type="scientific">Tritrichomonas musculus</name>
    <dbReference type="NCBI Taxonomy" id="1915356"/>
    <lineage>
        <taxon>Eukaryota</taxon>
        <taxon>Metamonada</taxon>
        <taxon>Parabasalia</taxon>
        <taxon>Tritrichomonadida</taxon>
        <taxon>Tritrichomonadidae</taxon>
        <taxon>Tritrichomonas</taxon>
    </lineage>
</organism>
<name>A0ABR2IR54_9EUKA</name>
<evidence type="ECO:0000313" key="6">
    <source>
        <dbReference type="EMBL" id="KAK8866621.1"/>
    </source>
</evidence>
<keyword evidence="2" id="KW-0396">Initiation factor</keyword>
<keyword evidence="7" id="KW-1185">Reference proteome</keyword>
<dbReference type="EMBL" id="JAPFFF010000015">
    <property type="protein sequence ID" value="KAK8866621.1"/>
    <property type="molecule type" value="Genomic_DNA"/>
</dbReference>
<dbReference type="Proteomes" id="UP001470230">
    <property type="component" value="Unassembled WGS sequence"/>
</dbReference>
<evidence type="ECO:0000256" key="3">
    <source>
        <dbReference type="ARBA" id="ARBA00022917"/>
    </source>
</evidence>
<reference evidence="6 7" key="1">
    <citation type="submission" date="2024-04" db="EMBL/GenBank/DDBJ databases">
        <title>Tritrichomonas musculus Genome.</title>
        <authorList>
            <person name="Alves-Ferreira E."/>
            <person name="Grigg M."/>
            <person name="Lorenzi H."/>
            <person name="Galac M."/>
        </authorList>
    </citation>
    <scope>NUCLEOTIDE SEQUENCE [LARGE SCALE GENOMIC DNA]</scope>
    <source>
        <strain evidence="6 7">EAF2021</strain>
    </source>
</reference>
<dbReference type="SUPFAM" id="SSF116742">
    <property type="entry name" value="eIF2alpha middle domain-like"/>
    <property type="match status" value="1"/>
</dbReference>
<evidence type="ECO:0000256" key="2">
    <source>
        <dbReference type="ARBA" id="ARBA00022540"/>
    </source>
</evidence>
<dbReference type="Pfam" id="PF07541">
    <property type="entry name" value="EIF_2_alpha"/>
    <property type="match status" value="1"/>
</dbReference>
<evidence type="ECO:0000256" key="1">
    <source>
        <dbReference type="ARBA" id="ARBA00007223"/>
    </source>
</evidence>
<dbReference type="InterPro" id="IPR012340">
    <property type="entry name" value="NA-bd_OB-fold"/>
</dbReference>
<comment type="caution">
    <text evidence="6">The sequence shown here is derived from an EMBL/GenBank/DDBJ whole genome shotgun (WGS) entry which is preliminary data.</text>
</comment>
<feature type="compositionally biased region" description="Acidic residues" evidence="4">
    <location>
        <begin position="297"/>
        <end position="309"/>
    </location>
</feature>
<dbReference type="InterPro" id="IPR011488">
    <property type="entry name" value="TIF_2_asu"/>
</dbReference>
<dbReference type="Pfam" id="PF00575">
    <property type="entry name" value="S1"/>
    <property type="match status" value="1"/>
</dbReference>
<comment type="similarity">
    <text evidence="1">Belongs to the eIF-2-alpha family.</text>
</comment>
<accession>A0ABR2IR54</accession>
<feature type="region of interest" description="Disordered" evidence="4">
    <location>
        <begin position="286"/>
        <end position="309"/>
    </location>
</feature>
<protein>
    <recommendedName>
        <fullName evidence="5">S1 motif domain-containing protein</fullName>
    </recommendedName>
</protein>
<proteinExistence type="inferred from homology"/>
<dbReference type="SUPFAM" id="SSF110993">
    <property type="entry name" value="eIF-2-alpha, C-terminal domain"/>
    <property type="match status" value="1"/>
</dbReference>
<dbReference type="PANTHER" id="PTHR10602:SF0">
    <property type="entry name" value="EUKARYOTIC TRANSLATION INITIATION FACTOR 2 SUBUNIT 1"/>
    <property type="match status" value="1"/>
</dbReference>
<evidence type="ECO:0000313" key="7">
    <source>
        <dbReference type="Proteomes" id="UP001470230"/>
    </source>
</evidence>
<dbReference type="Gene3D" id="1.10.150.190">
    <property type="entry name" value="Translation initiation factor 2, subunit 1, domain 2"/>
    <property type="match status" value="1"/>
</dbReference>
<feature type="domain" description="S1 motif" evidence="5">
    <location>
        <begin position="21"/>
        <end position="91"/>
    </location>
</feature>
<dbReference type="SMART" id="SM00316">
    <property type="entry name" value="S1"/>
    <property type="match status" value="1"/>
</dbReference>